<dbReference type="InterPro" id="IPR052346">
    <property type="entry name" value="O-mannosyl-transferase_TMTC"/>
</dbReference>
<comment type="caution">
    <text evidence="4">The sequence shown here is derived from an EMBL/GenBank/DDBJ whole genome shotgun (WGS) entry which is preliminary data.</text>
</comment>
<dbReference type="Gene3D" id="1.25.40.10">
    <property type="entry name" value="Tetratricopeptide repeat domain"/>
    <property type="match status" value="3"/>
</dbReference>
<gene>
    <name evidence="4" type="ORF">GCM10023331_23120</name>
</gene>
<dbReference type="Pfam" id="PF13432">
    <property type="entry name" value="TPR_16"/>
    <property type="match status" value="1"/>
</dbReference>
<evidence type="ECO:0000256" key="3">
    <source>
        <dbReference type="PROSITE-ProRule" id="PRU00339"/>
    </source>
</evidence>
<dbReference type="SUPFAM" id="SSF48452">
    <property type="entry name" value="TPR-like"/>
    <property type="match status" value="2"/>
</dbReference>
<proteinExistence type="predicted"/>
<evidence type="ECO:0000313" key="4">
    <source>
        <dbReference type="EMBL" id="GAA4837244.1"/>
    </source>
</evidence>
<dbReference type="EMBL" id="BAABJX010000033">
    <property type="protein sequence ID" value="GAA4837244.1"/>
    <property type="molecule type" value="Genomic_DNA"/>
</dbReference>
<dbReference type="Pfam" id="PF13181">
    <property type="entry name" value="TPR_8"/>
    <property type="match status" value="2"/>
</dbReference>
<keyword evidence="1" id="KW-0677">Repeat</keyword>
<protein>
    <submittedName>
        <fullName evidence="4">Tetratricopeptide repeat protein</fullName>
    </submittedName>
</protein>
<dbReference type="PANTHER" id="PTHR44227">
    <property type="match status" value="1"/>
</dbReference>
<dbReference type="InterPro" id="IPR011990">
    <property type="entry name" value="TPR-like_helical_dom_sf"/>
</dbReference>
<dbReference type="PROSITE" id="PS50005">
    <property type="entry name" value="TPR"/>
    <property type="match status" value="2"/>
</dbReference>
<dbReference type="InterPro" id="IPR019734">
    <property type="entry name" value="TPR_rpt"/>
</dbReference>
<evidence type="ECO:0000256" key="1">
    <source>
        <dbReference type="ARBA" id="ARBA00022737"/>
    </source>
</evidence>
<name>A0ABP9DDT2_9BACT</name>
<dbReference type="RefSeq" id="WP_345371951.1">
    <property type="nucleotide sequence ID" value="NZ_BAABJX010000033.1"/>
</dbReference>
<dbReference type="Proteomes" id="UP001500298">
    <property type="component" value="Unassembled WGS sequence"/>
</dbReference>
<dbReference type="SMART" id="SM00028">
    <property type="entry name" value="TPR"/>
    <property type="match status" value="6"/>
</dbReference>
<keyword evidence="5" id="KW-1185">Reference proteome</keyword>
<dbReference type="PANTHER" id="PTHR44227:SF3">
    <property type="entry name" value="PROTEIN O-MANNOSYL-TRANSFERASE TMTC4"/>
    <property type="match status" value="1"/>
</dbReference>
<feature type="repeat" description="TPR" evidence="3">
    <location>
        <begin position="435"/>
        <end position="468"/>
    </location>
</feature>
<evidence type="ECO:0000256" key="2">
    <source>
        <dbReference type="ARBA" id="ARBA00022803"/>
    </source>
</evidence>
<organism evidence="4 5">
    <name type="scientific">Algivirga pacifica</name>
    <dbReference type="NCBI Taxonomy" id="1162670"/>
    <lineage>
        <taxon>Bacteria</taxon>
        <taxon>Pseudomonadati</taxon>
        <taxon>Bacteroidota</taxon>
        <taxon>Cytophagia</taxon>
        <taxon>Cytophagales</taxon>
        <taxon>Flammeovirgaceae</taxon>
        <taxon>Algivirga</taxon>
    </lineage>
</organism>
<dbReference type="Pfam" id="PF14559">
    <property type="entry name" value="TPR_19"/>
    <property type="match status" value="1"/>
</dbReference>
<evidence type="ECO:0000313" key="5">
    <source>
        <dbReference type="Proteomes" id="UP001500298"/>
    </source>
</evidence>
<keyword evidence="2 3" id="KW-0802">TPR repeat</keyword>
<reference evidence="5" key="1">
    <citation type="journal article" date="2019" name="Int. J. Syst. Evol. Microbiol.">
        <title>The Global Catalogue of Microorganisms (GCM) 10K type strain sequencing project: providing services to taxonomists for standard genome sequencing and annotation.</title>
        <authorList>
            <consortium name="The Broad Institute Genomics Platform"/>
            <consortium name="The Broad Institute Genome Sequencing Center for Infectious Disease"/>
            <person name="Wu L."/>
            <person name="Ma J."/>
        </authorList>
    </citation>
    <scope>NUCLEOTIDE SEQUENCE [LARGE SCALE GENOMIC DNA]</scope>
    <source>
        <strain evidence="5">JCM 18326</strain>
    </source>
</reference>
<feature type="repeat" description="TPR" evidence="3">
    <location>
        <begin position="330"/>
        <end position="363"/>
    </location>
</feature>
<accession>A0ABP9DDT2</accession>
<sequence>MRIDSTYCILFLLMLTLYPTGEVEAQFRKKKKKEEKKTEVIKGPNGPTISARYQYEEEFIGAVGLYVIQDYEEALKIFKDLEKKDPTNDVVKYQIALCLKEMNAFDEAEHKVVQALKLQEGNPYYYDFLKELFKEQEKWGEVLQVLEDKHRKLGEDKEVYMEKASCYLMLSKPYKALEQYDLVEKKFGVDEVVIHQKQRIYFRLDDFDKVLEEGEKLITTYPHIAAYRLAQVRILLGHQQNDKAMELLKPLVQEHPEDGNVQFLLGYIYRGQGNQEGFLEAIEKAIQSEDLDINEKTSLLSKYLASPTEAQLDEGFRFAELALQATPDSYSLNAIMGSFLARKKQWKEAQVYYEQSVKLNPDNFEVWSELLHIDQNIRDVKKLLYHSEEAMEIFPNNLSFYLFNGQANMMEENYLEASLILEQAKRLAVTPEAKGQLNAQLAEVYYHMKDYAKSDAYFEEALRYTPEAPLVLNNYSYFLSLRKEYLSKAKAMAEKLVELYPGNPSYIDTYAWVLYAAEDYENAEKFLAKAIAISEEAVILEHYGDVLFKLGQKDKALIYWKKAMERGGDANEQLREKVEQGKLVE</sequence>